<gene>
    <name evidence="2" type="ORF">ACFOHJ_10845</name>
</gene>
<feature type="region of interest" description="Disordered" evidence="1">
    <location>
        <begin position="18"/>
        <end position="40"/>
    </location>
</feature>
<sequence>MRALLMAFLAMNASGLVSGQDRTRARSTKTTAKKTTATTV</sequence>
<evidence type="ECO:0000313" key="2">
    <source>
        <dbReference type="EMBL" id="MFC3206710.1"/>
    </source>
</evidence>
<organism evidence="2 3">
    <name type="scientific">Aquamicrobium soli</name>
    <dbReference type="NCBI Taxonomy" id="1811518"/>
    <lineage>
        <taxon>Bacteria</taxon>
        <taxon>Pseudomonadati</taxon>
        <taxon>Pseudomonadota</taxon>
        <taxon>Alphaproteobacteria</taxon>
        <taxon>Hyphomicrobiales</taxon>
        <taxon>Phyllobacteriaceae</taxon>
        <taxon>Aquamicrobium</taxon>
    </lineage>
</organism>
<dbReference type="EMBL" id="JBHRTK010000012">
    <property type="protein sequence ID" value="MFC3206710.1"/>
    <property type="molecule type" value="Genomic_DNA"/>
</dbReference>
<evidence type="ECO:0000256" key="1">
    <source>
        <dbReference type="SAM" id="MobiDB-lite"/>
    </source>
</evidence>
<reference evidence="3" key="1">
    <citation type="journal article" date="2019" name="Int. J. Syst. Evol. Microbiol.">
        <title>The Global Catalogue of Microorganisms (GCM) 10K type strain sequencing project: providing services to taxonomists for standard genome sequencing and annotation.</title>
        <authorList>
            <consortium name="The Broad Institute Genomics Platform"/>
            <consortium name="The Broad Institute Genome Sequencing Center for Infectious Disease"/>
            <person name="Wu L."/>
            <person name="Ma J."/>
        </authorList>
    </citation>
    <scope>NUCLEOTIDE SEQUENCE [LARGE SCALE GENOMIC DNA]</scope>
    <source>
        <strain evidence="3">KCTC 52165</strain>
    </source>
</reference>
<dbReference type="Proteomes" id="UP001595583">
    <property type="component" value="Unassembled WGS sequence"/>
</dbReference>
<evidence type="ECO:0000313" key="3">
    <source>
        <dbReference type="Proteomes" id="UP001595583"/>
    </source>
</evidence>
<accession>A0ABV7KAX5</accession>
<comment type="caution">
    <text evidence="2">The sequence shown here is derived from an EMBL/GenBank/DDBJ whole genome shotgun (WGS) entry which is preliminary data.</text>
</comment>
<keyword evidence="3" id="KW-1185">Reference proteome</keyword>
<feature type="compositionally biased region" description="Low complexity" evidence="1">
    <location>
        <begin position="28"/>
        <end position="40"/>
    </location>
</feature>
<name>A0ABV7KAX5_9HYPH</name>
<proteinExistence type="predicted"/>
<protein>
    <submittedName>
        <fullName evidence="2">Uncharacterized protein</fullName>
    </submittedName>
</protein>
<dbReference type="RefSeq" id="WP_378220522.1">
    <property type="nucleotide sequence ID" value="NZ_JBHRTK010000012.1"/>
</dbReference>